<dbReference type="PANTHER" id="PTHR21248">
    <property type="entry name" value="CARDIOLIPIN SYNTHASE"/>
    <property type="match status" value="1"/>
</dbReference>
<feature type="domain" description="PLD phosphodiesterase" evidence="10">
    <location>
        <begin position="252"/>
        <end position="279"/>
    </location>
</feature>
<keyword evidence="3" id="KW-0808">Transferase</keyword>
<proteinExistence type="predicted"/>
<comment type="subcellular location">
    <subcellularLocation>
        <location evidence="1">Cell membrane</location>
    </subcellularLocation>
</comment>
<dbReference type="SUPFAM" id="SSF56024">
    <property type="entry name" value="Phospholipase D/nuclease"/>
    <property type="match status" value="2"/>
</dbReference>
<dbReference type="EC" id="2.7.8.-" evidence="8"/>
<feature type="domain" description="PLD phosphodiesterase" evidence="10">
    <location>
        <begin position="432"/>
        <end position="459"/>
    </location>
</feature>
<evidence type="ECO:0000256" key="7">
    <source>
        <dbReference type="ARBA" id="ARBA00023136"/>
    </source>
</evidence>
<dbReference type="AlphaFoldDB" id="A0A134AAY6"/>
<feature type="transmembrane region" description="Helical" evidence="9">
    <location>
        <begin position="20"/>
        <end position="40"/>
    </location>
</feature>
<protein>
    <recommendedName>
        <fullName evidence="8">Cardiolipin synthase</fullName>
        <ecNumber evidence="8">2.7.8.-</ecNumber>
    </recommendedName>
</protein>
<evidence type="ECO:0000313" key="12">
    <source>
        <dbReference type="Proteomes" id="UP000070442"/>
    </source>
</evidence>
<keyword evidence="7 9" id="KW-0472">Membrane</keyword>
<dbReference type="STRING" id="755172.HMPREF1863_01796"/>
<dbReference type="InterPro" id="IPR001736">
    <property type="entry name" value="PLipase_D/transphosphatidylase"/>
</dbReference>
<dbReference type="GO" id="GO:0005886">
    <property type="term" value="C:plasma membrane"/>
    <property type="evidence" value="ECO:0007669"/>
    <property type="project" value="UniProtKB-SubCell"/>
</dbReference>
<evidence type="ECO:0000256" key="1">
    <source>
        <dbReference type="ARBA" id="ARBA00004236"/>
    </source>
</evidence>
<dbReference type="PATRIC" id="fig|755172.3.peg.1752"/>
<evidence type="ECO:0000256" key="9">
    <source>
        <dbReference type="SAM" id="Phobius"/>
    </source>
</evidence>
<dbReference type="InterPro" id="IPR025202">
    <property type="entry name" value="PLD-like_dom"/>
</dbReference>
<dbReference type="GO" id="GO:0032049">
    <property type="term" value="P:cardiolipin biosynthetic process"/>
    <property type="evidence" value="ECO:0007669"/>
    <property type="project" value="UniProtKB-UniRule"/>
</dbReference>
<name>A0A134AAY6_9FIRM</name>
<dbReference type="PANTHER" id="PTHR21248:SF22">
    <property type="entry name" value="PHOSPHOLIPASE D"/>
    <property type="match status" value="1"/>
</dbReference>
<evidence type="ECO:0000256" key="4">
    <source>
        <dbReference type="ARBA" id="ARBA00022692"/>
    </source>
</evidence>
<evidence type="ECO:0000313" key="11">
    <source>
        <dbReference type="EMBL" id="KXB64877.1"/>
    </source>
</evidence>
<dbReference type="GO" id="GO:0008808">
    <property type="term" value="F:cardiolipin synthase activity"/>
    <property type="evidence" value="ECO:0007669"/>
    <property type="project" value="UniProtKB-UniRule"/>
</dbReference>
<gene>
    <name evidence="11" type="ORF">HMPREF1863_01796</name>
</gene>
<evidence type="ECO:0000256" key="8">
    <source>
        <dbReference type="NCBIfam" id="TIGR04265"/>
    </source>
</evidence>
<dbReference type="CDD" id="cd09160">
    <property type="entry name" value="PLDc_SMU_988_like_2"/>
    <property type="match status" value="1"/>
</dbReference>
<keyword evidence="2" id="KW-1003">Cell membrane</keyword>
<dbReference type="InterPro" id="IPR022924">
    <property type="entry name" value="Cardiolipin_synthase"/>
</dbReference>
<keyword evidence="6 9" id="KW-1133">Transmembrane helix</keyword>
<dbReference type="CDD" id="cd09154">
    <property type="entry name" value="PLDc_SMU_988_like_1"/>
    <property type="match status" value="1"/>
</dbReference>
<comment type="caution">
    <text evidence="11">The sequence shown here is derived from an EMBL/GenBank/DDBJ whole genome shotgun (WGS) entry which is preliminary data.</text>
</comment>
<dbReference type="SMART" id="SM00155">
    <property type="entry name" value="PLDc"/>
    <property type="match status" value="2"/>
</dbReference>
<sequence length="519" mass="60975">MKHTRFYIKNSLVSILARMIVYGVLFFVQFAIILFVSRFFSEHREVLQAGIFVLDLFVGLHIVNDRRNDPVYKVAFLFTIIVLPVFGAFLYIGSKWDVFRLWFSEKFEFTKKSNISYFRQDPEVMEETRMEDPLFYNTARFLWNEEDYPVYRNGECDYFPLGEDYWHRMLDELKKAKRFIFMEYFIIEQGKMWDDILEILKEKADSGVEVRLMYDGTTALTKVPFTYHKEMEKLGIKTKIFKPILPLLSLYQNHRDHRKILVIDNQVAFTGGVNLADEYINERELYGHWKDTGVALYGSAVRSFTNMFLSMWGVSENMPENFEPYLIPAEYEYRGRHTGYVVPFGDDPYGVNRVGKEVYNDIVNQATKYLHITTPYLILDDETKSDIIHLAHTGVDVKILTPHIPDKKMVFLVTRSYYKDLIDNGVKIYEYTPGFIHAKNVVSDGTKAVVGTINCDYRSLFLHFECGAYFYDKDMAAKVEEDFRDTLEVSTLFTREMCNDFTIWQRAAGRVLRVLAPMM</sequence>
<evidence type="ECO:0000256" key="6">
    <source>
        <dbReference type="ARBA" id="ARBA00022989"/>
    </source>
</evidence>
<dbReference type="EMBL" id="LSDG01000046">
    <property type="protein sequence ID" value="KXB64877.1"/>
    <property type="molecule type" value="Genomic_DNA"/>
</dbReference>
<organism evidence="11 12">
    <name type="scientific">Aedoeadaptatus coxii</name>
    <dbReference type="NCBI Taxonomy" id="755172"/>
    <lineage>
        <taxon>Bacteria</taxon>
        <taxon>Bacillati</taxon>
        <taxon>Bacillota</taxon>
        <taxon>Tissierellia</taxon>
        <taxon>Tissierellales</taxon>
        <taxon>Peptoniphilaceae</taxon>
        <taxon>Aedoeadaptatus</taxon>
    </lineage>
</organism>
<feature type="transmembrane region" description="Helical" evidence="9">
    <location>
        <begin position="75"/>
        <end position="93"/>
    </location>
</feature>
<keyword evidence="12" id="KW-1185">Reference proteome</keyword>
<dbReference type="NCBIfam" id="TIGR04265">
    <property type="entry name" value="bac_cardiolipin"/>
    <property type="match status" value="1"/>
</dbReference>
<keyword evidence="5" id="KW-0677">Repeat</keyword>
<dbReference type="Gene3D" id="3.30.870.10">
    <property type="entry name" value="Endonuclease Chain A"/>
    <property type="match status" value="2"/>
</dbReference>
<dbReference type="RefSeq" id="WP_068369958.1">
    <property type="nucleotide sequence ID" value="NZ_KQ960183.1"/>
</dbReference>
<evidence type="ECO:0000259" key="10">
    <source>
        <dbReference type="PROSITE" id="PS50035"/>
    </source>
</evidence>
<evidence type="ECO:0000256" key="2">
    <source>
        <dbReference type="ARBA" id="ARBA00022475"/>
    </source>
</evidence>
<evidence type="ECO:0000256" key="5">
    <source>
        <dbReference type="ARBA" id="ARBA00022737"/>
    </source>
</evidence>
<dbReference type="PROSITE" id="PS50035">
    <property type="entry name" value="PLD"/>
    <property type="match status" value="2"/>
</dbReference>
<accession>A0A134AAY6</accession>
<dbReference type="Pfam" id="PF13091">
    <property type="entry name" value="PLDc_2"/>
    <property type="match status" value="2"/>
</dbReference>
<feature type="transmembrane region" description="Helical" evidence="9">
    <location>
        <begin position="46"/>
        <end position="63"/>
    </location>
</feature>
<reference evidence="12" key="1">
    <citation type="submission" date="2016-01" db="EMBL/GenBank/DDBJ databases">
        <authorList>
            <person name="Mitreva M."/>
            <person name="Pepin K.H."/>
            <person name="Mihindukulasuriya K.A."/>
            <person name="Fulton R."/>
            <person name="Fronick C."/>
            <person name="O'Laughlin M."/>
            <person name="Miner T."/>
            <person name="Herter B."/>
            <person name="Rosa B.A."/>
            <person name="Cordes M."/>
            <person name="Tomlinson C."/>
            <person name="Wollam A."/>
            <person name="Palsikar V.B."/>
            <person name="Mardis E.R."/>
            <person name="Wilson R.K."/>
        </authorList>
    </citation>
    <scope>NUCLEOTIDE SEQUENCE [LARGE SCALE GENOMIC DNA]</scope>
    <source>
        <strain evidence="12">DNF00729</strain>
    </source>
</reference>
<dbReference type="Proteomes" id="UP000070442">
    <property type="component" value="Unassembled WGS sequence"/>
</dbReference>
<evidence type="ECO:0000256" key="3">
    <source>
        <dbReference type="ARBA" id="ARBA00022679"/>
    </source>
</evidence>
<keyword evidence="4 9" id="KW-0812">Transmembrane</keyword>
<dbReference type="OrthoDB" id="9762009at2"/>